<evidence type="ECO:0000313" key="4">
    <source>
        <dbReference type="Proteomes" id="UP001480595"/>
    </source>
</evidence>
<name>A0ABR1VC13_9PEZI</name>
<sequence length="850" mass="93108">MIRMDVDIQSYPPLDQVSKSVAPVTLFVLIMHVDAALARGDWQVRLRHAATVSEDWQEETILPQTSRTSRTALLDLDTRPHHHPGPGRVRLQFERAVDTSSAVRFAYRFRRAASDPWATPRRHDGSPFASLVLPPPRPGSPPLRAPQLTGYVPDLNPALASRALRNKNADGPAVASWMVEVSVAPARGHVPHMEQFMFGTPFGGAFVRWFGLSRDTVSWMAPRQGGSYFKLEVAAVLCSFLGVSGQNLLFLGISGFEGILTIFGDSNQGAMMIKVRNDRPAPGYGRVIVSVGDEWESTLAATLQLARELSAGPNEPKPRGDLQRGDAIDPHWMDGLLYSPQIVIGPSDLEAQIAKSLNELESRGIRVSGLVLDDVWQHVDEHQPSRFQAGLIDFEASPRVFKKGLRDSIREIKHRHSAVRNVIVSLPILGHWGGLSEQAEGRLRHIYQTIHVERHERSNPQSPSLVGVNIVSPHDVQQFYHDYYAFLAACDVDAILVDGISMLESLASAAVRCSLFEVYLDAQSTAMQTYFPRGNLSSMSLLPCALFHNLRSTGSRQPATVRNSRAFSDHRRHVFVNAINTVISGGVGNIPDWGPVERTAAAAHGAFHVAARCLSGGPIRISAFDGSGRDDLGLVRQISGLTALGKTVVFRPSGIGKATNPYSHFDDEHLLKIGNTHSLGASRASILGLFNISERTVRELVNLRDFPDIDESTDYVVLSSTGAMRSCVNLTTLFLFSGGLEPGQYETAWEMLRAATVIDTDFTIGDGMIWVEVVLKALGTLGHNRNLPVLHPEAQNEIAVGDLTVQGRALAPASVDASGSTMRLDIEAIWRDHDWKTEAHEIYVTMGLLG</sequence>
<organism evidence="3 4">
    <name type="scientific">Apiospora phragmitis</name>
    <dbReference type="NCBI Taxonomy" id="2905665"/>
    <lineage>
        <taxon>Eukaryota</taxon>
        <taxon>Fungi</taxon>
        <taxon>Dikarya</taxon>
        <taxon>Ascomycota</taxon>
        <taxon>Pezizomycotina</taxon>
        <taxon>Sordariomycetes</taxon>
        <taxon>Xylariomycetidae</taxon>
        <taxon>Amphisphaeriales</taxon>
        <taxon>Apiosporaceae</taxon>
        <taxon>Apiospora</taxon>
    </lineage>
</organism>
<dbReference type="PANTHER" id="PTHR31268">
    <property type="match status" value="1"/>
</dbReference>
<evidence type="ECO:0000313" key="3">
    <source>
        <dbReference type="EMBL" id="KAK8068723.1"/>
    </source>
</evidence>
<dbReference type="PANTHER" id="PTHR31268:SF32">
    <property type="entry name" value="GALACTINOL--SUCROSE GALACTOSYLTRANSFERASE 2-RELATED"/>
    <property type="match status" value="1"/>
</dbReference>
<protein>
    <recommendedName>
        <fullName evidence="5">Alpha-galactosidase</fullName>
    </recommendedName>
</protein>
<evidence type="ECO:0008006" key="5">
    <source>
        <dbReference type="Google" id="ProtNLM"/>
    </source>
</evidence>
<dbReference type="GeneID" id="92089811"/>
<dbReference type="SUPFAM" id="SSF51445">
    <property type="entry name" value="(Trans)glycosidases"/>
    <property type="match status" value="1"/>
</dbReference>
<gene>
    <name evidence="3" type="ORF">PG994_005339</name>
</gene>
<proteinExistence type="inferred from homology"/>
<evidence type="ECO:0000256" key="1">
    <source>
        <dbReference type="ARBA" id="ARBA00007240"/>
    </source>
</evidence>
<keyword evidence="4" id="KW-1185">Reference proteome</keyword>
<comment type="caution">
    <text evidence="3">The sequence shown here is derived from an EMBL/GenBank/DDBJ whole genome shotgun (WGS) entry which is preliminary data.</text>
</comment>
<accession>A0ABR1VC13</accession>
<dbReference type="InterPro" id="IPR017853">
    <property type="entry name" value="GH"/>
</dbReference>
<dbReference type="EMBL" id="JAQQWL010000006">
    <property type="protein sequence ID" value="KAK8068723.1"/>
    <property type="molecule type" value="Genomic_DNA"/>
</dbReference>
<keyword evidence="2" id="KW-0119">Carbohydrate metabolism</keyword>
<reference evidence="3 4" key="1">
    <citation type="submission" date="2023-01" db="EMBL/GenBank/DDBJ databases">
        <title>Analysis of 21 Apiospora genomes using comparative genomics revels a genus with tremendous synthesis potential of carbohydrate active enzymes and secondary metabolites.</title>
        <authorList>
            <person name="Sorensen T."/>
        </authorList>
    </citation>
    <scope>NUCLEOTIDE SEQUENCE [LARGE SCALE GENOMIC DNA]</scope>
    <source>
        <strain evidence="3 4">CBS 135458</strain>
    </source>
</reference>
<evidence type="ECO:0000256" key="2">
    <source>
        <dbReference type="ARBA" id="ARBA00023277"/>
    </source>
</evidence>
<dbReference type="InterPro" id="IPR008811">
    <property type="entry name" value="Glycosyl_hydrolases_36"/>
</dbReference>
<dbReference type="Pfam" id="PF05691">
    <property type="entry name" value="Raffinose_syn"/>
    <property type="match status" value="1"/>
</dbReference>
<comment type="similarity">
    <text evidence="1">Belongs to the glycosyl hydrolases 36 family.</text>
</comment>
<dbReference type="Proteomes" id="UP001480595">
    <property type="component" value="Unassembled WGS sequence"/>
</dbReference>
<dbReference type="RefSeq" id="XP_066716017.1">
    <property type="nucleotide sequence ID" value="XM_066856748.1"/>
</dbReference>